<keyword evidence="3" id="KW-1185">Reference proteome</keyword>
<dbReference type="Proteomes" id="UP000644693">
    <property type="component" value="Unassembled WGS sequence"/>
</dbReference>
<evidence type="ECO:0000259" key="1">
    <source>
        <dbReference type="Pfam" id="PF09722"/>
    </source>
</evidence>
<proteinExistence type="predicted"/>
<evidence type="ECO:0000313" key="3">
    <source>
        <dbReference type="Proteomes" id="UP000644693"/>
    </source>
</evidence>
<reference evidence="2" key="2">
    <citation type="submission" date="2020-09" db="EMBL/GenBank/DDBJ databases">
        <authorList>
            <person name="Sun Q."/>
            <person name="Kim S."/>
        </authorList>
    </citation>
    <scope>NUCLEOTIDE SEQUENCE</scope>
    <source>
        <strain evidence="2">KCTC 23430</strain>
    </source>
</reference>
<comment type="caution">
    <text evidence="2">The sequence shown here is derived from an EMBL/GenBank/DDBJ whole genome shotgun (WGS) entry which is preliminary data.</text>
</comment>
<dbReference type="InterPro" id="IPR024467">
    <property type="entry name" value="Xre/MbcA/ParS-like_toxin-bd"/>
</dbReference>
<protein>
    <recommendedName>
        <fullName evidence="1">Antitoxin Xre/MbcA/ParS-like toxin-binding domain-containing protein</fullName>
    </recommendedName>
</protein>
<accession>A0A918XFE3</accession>
<evidence type="ECO:0000313" key="2">
    <source>
        <dbReference type="EMBL" id="GHD29558.1"/>
    </source>
</evidence>
<reference evidence="2" key="1">
    <citation type="journal article" date="2014" name="Int. J. Syst. Evol. Microbiol.">
        <title>Complete genome sequence of Corynebacterium casei LMG S-19264T (=DSM 44701T), isolated from a smear-ripened cheese.</title>
        <authorList>
            <consortium name="US DOE Joint Genome Institute (JGI-PGF)"/>
            <person name="Walter F."/>
            <person name="Albersmeier A."/>
            <person name="Kalinowski J."/>
            <person name="Ruckert C."/>
        </authorList>
    </citation>
    <scope>NUCLEOTIDE SEQUENCE</scope>
    <source>
        <strain evidence="2">KCTC 23430</strain>
    </source>
</reference>
<dbReference type="AlphaFoldDB" id="A0A918XFE3"/>
<feature type="domain" description="Antitoxin Xre/MbcA/ParS-like toxin-binding" evidence="1">
    <location>
        <begin position="27"/>
        <end position="76"/>
    </location>
</feature>
<gene>
    <name evidence="2" type="ORF">GCM10007053_10300</name>
</gene>
<name>A0A918XFE3_9GAMM</name>
<sequence>MSDVSDENELLERLLTADTSSELVSLLDIVFDSNSDQIKQWMLSEIAILRGTPIDLIQTEQGMEDVVTVLGRTAHGVF</sequence>
<dbReference type="EMBL" id="BMYM01000001">
    <property type="protein sequence ID" value="GHD29558.1"/>
    <property type="molecule type" value="Genomic_DNA"/>
</dbReference>
<dbReference type="Pfam" id="PF09722">
    <property type="entry name" value="Xre_MbcA_ParS_C"/>
    <property type="match status" value="1"/>
</dbReference>
<organism evidence="2 3">
    <name type="scientific">Parahalioglobus pacificus</name>
    <dbReference type="NCBI Taxonomy" id="930806"/>
    <lineage>
        <taxon>Bacteria</taxon>
        <taxon>Pseudomonadati</taxon>
        <taxon>Pseudomonadota</taxon>
        <taxon>Gammaproteobacteria</taxon>
        <taxon>Cellvibrionales</taxon>
        <taxon>Halieaceae</taxon>
        <taxon>Parahalioglobus</taxon>
    </lineage>
</organism>
<dbReference type="RefSeq" id="WP_189475743.1">
    <property type="nucleotide sequence ID" value="NZ_BMYM01000001.1"/>
</dbReference>